<evidence type="ECO:0000256" key="2">
    <source>
        <dbReference type="ARBA" id="ARBA00007405"/>
    </source>
</evidence>
<dbReference type="CDD" id="cd02888">
    <property type="entry name" value="RNR_II_dimer"/>
    <property type="match status" value="1"/>
</dbReference>
<evidence type="ECO:0000256" key="4">
    <source>
        <dbReference type="ARBA" id="ARBA00022628"/>
    </source>
</evidence>
<dbReference type="GO" id="GO:0004748">
    <property type="term" value="F:ribonucleoside-diphosphate reductase activity, thioredoxin disulfide as acceptor"/>
    <property type="evidence" value="ECO:0007669"/>
    <property type="project" value="UniProtKB-EC"/>
</dbReference>
<comment type="catalytic activity">
    <reaction evidence="9">
        <text>a 2'-deoxyribonucleoside 5'-diphosphate + [thioredoxin]-disulfide + H2O = a ribonucleoside 5'-diphosphate + [thioredoxin]-dithiol</text>
        <dbReference type="Rhea" id="RHEA:23252"/>
        <dbReference type="Rhea" id="RHEA-COMP:10698"/>
        <dbReference type="Rhea" id="RHEA-COMP:10700"/>
        <dbReference type="ChEBI" id="CHEBI:15377"/>
        <dbReference type="ChEBI" id="CHEBI:29950"/>
        <dbReference type="ChEBI" id="CHEBI:50058"/>
        <dbReference type="ChEBI" id="CHEBI:57930"/>
        <dbReference type="ChEBI" id="CHEBI:73316"/>
        <dbReference type="EC" id="1.17.4.1"/>
    </reaction>
</comment>
<evidence type="ECO:0000256" key="8">
    <source>
        <dbReference type="ARBA" id="ARBA00023285"/>
    </source>
</evidence>
<dbReference type="GO" id="GO:0009263">
    <property type="term" value="P:deoxyribonucleotide biosynthetic process"/>
    <property type="evidence" value="ECO:0007669"/>
    <property type="project" value="InterPro"/>
</dbReference>
<dbReference type="Gene3D" id="2.170.16.10">
    <property type="entry name" value="Hedgehog/Intein (Hint) domain"/>
    <property type="match status" value="1"/>
</dbReference>
<gene>
    <name evidence="11" type="ORF">LCGC14_1289710</name>
</gene>
<reference evidence="11" key="1">
    <citation type="journal article" date="2015" name="Nature">
        <title>Complex archaea that bridge the gap between prokaryotes and eukaryotes.</title>
        <authorList>
            <person name="Spang A."/>
            <person name="Saw J.H."/>
            <person name="Jorgensen S.L."/>
            <person name="Zaremba-Niedzwiedzka K."/>
            <person name="Martijn J."/>
            <person name="Lind A.E."/>
            <person name="van Eijk R."/>
            <person name="Schleper C."/>
            <person name="Guy L."/>
            <person name="Ettema T.J."/>
        </authorList>
    </citation>
    <scope>NUCLEOTIDE SEQUENCE</scope>
</reference>
<protein>
    <recommendedName>
        <fullName evidence="3">ribonucleoside-diphosphate reductase</fullName>
        <ecNumber evidence="3">1.17.4.1</ecNumber>
    </recommendedName>
</protein>
<evidence type="ECO:0000256" key="9">
    <source>
        <dbReference type="ARBA" id="ARBA00047754"/>
    </source>
</evidence>
<keyword evidence="6" id="KW-0560">Oxidoreductase</keyword>
<dbReference type="GO" id="GO:0016539">
    <property type="term" value="P:intein-mediated protein splicing"/>
    <property type="evidence" value="ECO:0007669"/>
    <property type="project" value="InterPro"/>
</dbReference>
<dbReference type="InterPro" id="IPR006141">
    <property type="entry name" value="Intein_N"/>
</dbReference>
<evidence type="ECO:0000256" key="1">
    <source>
        <dbReference type="ARBA" id="ARBA00001922"/>
    </source>
</evidence>
<name>A0A0F9NVS7_9ZZZZ</name>
<feature type="non-terminal residue" evidence="11">
    <location>
        <position position="1"/>
    </location>
</feature>
<accession>A0A0F9NVS7</accession>
<evidence type="ECO:0000256" key="5">
    <source>
        <dbReference type="ARBA" id="ARBA00022741"/>
    </source>
</evidence>
<keyword evidence="4" id="KW-0846">Cobalamin</keyword>
<dbReference type="SUPFAM" id="SSF51294">
    <property type="entry name" value="Hedgehog/intein (Hint) domain"/>
    <property type="match status" value="1"/>
</dbReference>
<dbReference type="Pfam" id="PF00317">
    <property type="entry name" value="Ribonuc_red_lgN"/>
    <property type="match status" value="1"/>
</dbReference>
<dbReference type="InterPro" id="IPR000788">
    <property type="entry name" value="RNR_lg_C"/>
</dbReference>
<evidence type="ECO:0000313" key="11">
    <source>
        <dbReference type="EMBL" id="KKM85372.1"/>
    </source>
</evidence>
<keyword evidence="5" id="KW-0547">Nucleotide-binding</keyword>
<evidence type="ECO:0000259" key="10">
    <source>
        <dbReference type="SMART" id="SM00306"/>
    </source>
</evidence>
<dbReference type="InterPro" id="IPR050862">
    <property type="entry name" value="RdRp_reductase_class-2"/>
</dbReference>
<dbReference type="InterPro" id="IPR003587">
    <property type="entry name" value="Hint_dom_N"/>
</dbReference>
<comment type="cofactor">
    <cofactor evidence="1">
        <name>adenosylcob(III)alamin</name>
        <dbReference type="ChEBI" id="CHEBI:18408"/>
    </cofactor>
</comment>
<dbReference type="GO" id="GO:0005524">
    <property type="term" value="F:ATP binding"/>
    <property type="evidence" value="ECO:0007669"/>
    <property type="project" value="InterPro"/>
</dbReference>
<dbReference type="NCBIfam" id="TIGR01445">
    <property type="entry name" value="intein_Nterm"/>
    <property type="match status" value="1"/>
</dbReference>
<dbReference type="EC" id="1.17.4.1" evidence="3"/>
<dbReference type="InterPro" id="IPR013344">
    <property type="entry name" value="RNR_NrdJ/NrdZ"/>
</dbReference>
<comment type="caution">
    <text evidence="11">The sequence shown here is derived from an EMBL/GenBank/DDBJ whole genome shotgun (WGS) entry which is preliminary data.</text>
</comment>
<proteinExistence type="inferred from homology"/>
<feature type="domain" description="Hint" evidence="10">
    <location>
        <begin position="344"/>
        <end position="445"/>
    </location>
</feature>
<dbReference type="PANTHER" id="PTHR43371">
    <property type="entry name" value="VITAMIN B12-DEPENDENT RIBONUCLEOTIDE REDUCTASE"/>
    <property type="match status" value="1"/>
</dbReference>
<dbReference type="SUPFAM" id="SSF51998">
    <property type="entry name" value="PFL-like glycyl radical enzymes"/>
    <property type="match status" value="1"/>
</dbReference>
<sequence>SVFRCKRDLNSRKKKLSEINHPHLLPLENVFEWQRNNRRPTEYFDFPEKLMDSPLTPIAERVARKRYYKKDPDGNFIEDWSGLCHRVVNYVCHKENKAFKEKMHDILCKTEFLPNSPCLVNSGTKIGGLTACHILPPVEDSWISMCENVANFGHVARRGGGVGVDLSKIRPEGDPVFGSTHARACGPIQHMRVISEAMSSITQAGFRSMACLATMRVDHPDILKFIRCKQRDNALRYLLKEDIFNHFEQINGATDEQTNIILDKFLSNFNISVLVTDDFMQRVKKNQNMDLVFNGKIYQTLPARDIFDTIVKNAWRNGDPGLLFFDTINDCSYKYSNQVITTPNPCFHGDSMVAVADGRNFVSIRQLAEEEKDVPVYCYDGQFFLIEIKWGRNPRKTRSNAQLCKVMFDDGGSIVTTPDHKICLGDGTYIEVQNLTIDSSVMTTFSNPGEKILQSCINHKVVSIEILENTDDVFNITVDDHHNLCILSSHEAKKTFSMFDWLKRMFGGSIKNGKKNKDVNSFKSIVYKNCGEIPGPSWTSCNLGSIDISKLVNKETIDWDYLRELIRHVVQFLDNVISRNKYPTNEFTKWAKDNRPIGLGIMGWADLLLKLKITYGSPESLKLATKLGKFFQNEAHIKSVELGKERGTPKSCRFKELDNRRNVTLLSIAPTGSISLLAGCSSSIEPIFSPIIIRNDNTGQYEMPHSDADKDYFRCAVGGKPENNITWQEHIAMQAAFQSYICSGISKTANLSHDATIEDVAEAYKMAWHKKCKGITIYRDGCKTTQVLNTEKKSGFIGYNTALNRPKELPCSIFKSRAQGFDWHIIIGLLNGNPYEIFAVNGGINLPDGGVVIKKKRRYYTLIDHEGNILIENLADAEEEIDPQISLETRRFSLELRHQIHPRYICEQIDKSNNIVTSFSKVVNRIMKKHYISIDEVSGEICEQCIKKGNVVELIPESGCWKCPVCLDARCG</sequence>
<dbReference type="EMBL" id="LAZR01007423">
    <property type="protein sequence ID" value="KKM85372.1"/>
    <property type="molecule type" value="Genomic_DNA"/>
</dbReference>
<dbReference type="Pfam" id="PF02867">
    <property type="entry name" value="Ribonuc_red_lgC"/>
    <property type="match status" value="2"/>
</dbReference>
<keyword evidence="8" id="KW-0170">Cobalt</keyword>
<dbReference type="PANTHER" id="PTHR43371:SF1">
    <property type="entry name" value="RIBONUCLEOSIDE-DIPHOSPHATE REDUCTASE"/>
    <property type="match status" value="1"/>
</dbReference>
<dbReference type="GO" id="GO:0031419">
    <property type="term" value="F:cobalamin binding"/>
    <property type="evidence" value="ECO:0007669"/>
    <property type="project" value="UniProtKB-KW"/>
</dbReference>
<dbReference type="SMART" id="SM00306">
    <property type="entry name" value="HintN"/>
    <property type="match status" value="1"/>
</dbReference>
<dbReference type="InterPro" id="IPR013509">
    <property type="entry name" value="RNR_lsu_N"/>
</dbReference>
<dbReference type="PROSITE" id="PS50817">
    <property type="entry name" value="INTEIN_N_TER"/>
    <property type="match status" value="1"/>
</dbReference>
<evidence type="ECO:0000256" key="3">
    <source>
        <dbReference type="ARBA" id="ARBA00012274"/>
    </source>
</evidence>
<evidence type="ECO:0000256" key="7">
    <source>
        <dbReference type="ARBA" id="ARBA00023157"/>
    </source>
</evidence>
<organism evidence="11">
    <name type="scientific">marine sediment metagenome</name>
    <dbReference type="NCBI Taxonomy" id="412755"/>
    <lineage>
        <taxon>unclassified sequences</taxon>
        <taxon>metagenomes</taxon>
        <taxon>ecological metagenomes</taxon>
    </lineage>
</organism>
<comment type="similarity">
    <text evidence="2">Belongs to the ribonucleoside diphosphate reductase class-2 family.</text>
</comment>
<dbReference type="AlphaFoldDB" id="A0A0F9NVS7"/>
<evidence type="ECO:0000256" key="6">
    <source>
        <dbReference type="ARBA" id="ARBA00023002"/>
    </source>
</evidence>
<dbReference type="InterPro" id="IPR036844">
    <property type="entry name" value="Hint_dom_sf"/>
</dbReference>
<dbReference type="Gene3D" id="3.20.70.20">
    <property type="match status" value="2"/>
</dbReference>
<keyword evidence="7" id="KW-1015">Disulfide bond</keyword>